<evidence type="ECO:0000256" key="1">
    <source>
        <dbReference type="ARBA" id="ARBA00006987"/>
    </source>
</evidence>
<organism evidence="3 4">
    <name type="scientific">Cognatishimia coralii</name>
    <dbReference type="NCBI Taxonomy" id="3083254"/>
    <lineage>
        <taxon>Bacteria</taxon>
        <taxon>Pseudomonadati</taxon>
        <taxon>Pseudomonadota</taxon>
        <taxon>Alphaproteobacteria</taxon>
        <taxon>Rhodobacterales</taxon>
        <taxon>Paracoccaceae</taxon>
        <taxon>Cognatishimia</taxon>
    </lineage>
</organism>
<protein>
    <submittedName>
        <fullName evidence="3">Tripartite tricarboxylate transporter substrate-binding protein</fullName>
    </submittedName>
</protein>
<dbReference type="Pfam" id="PF03401">
    <property type="entry name" value="TctC"/>
    <property type="match status" value="1"/>
</dbReference>
<proteinExistence type="inferred from homology"/>
<evidence type="ECO:0000256" key="2">
    <source>
        <dbReference type="SAM" id="SignalP"/>
    </source>
</evidence>
<dbReference type="PANTHER" id="PTHR42928:SF5">
    <property type="entry name" value="BLR1237 PROTEIN"/>
    <property type="match status" value="1"/>
</dbReference>
<dbReference type="InterPro" id="IPR042100">
    <property type="entry name" value="Bug_dom1"/>
</dbReference>
<evidence type="ECO:0000313" key="4">
    <source>
        <dbReference type="Proteomes" id="UP001368270"/>
    </source>
</evidence>
<dbReference type="PANTHER" id="PTHR42928">
    <property type="entry name" value="TRICARBOXYLATE-BINDING PROTEIN"/>
    <property type="match status" value="1"/>
</dbReference>
<accession>A0ABU8QER9</accession>
<gene>
    <name evidence="3" type="ORF">WG622_06605</name>
</gene>
<reference evidence="3 4" key="1">
    <citation type="submission" date="2024-03" db="EMBL/GenBank/DDBJ databases">
        <title>Cognatishimia coralii sp. nov., a marine bacterium isolated from coral surrounding seawater.</title>
        <authorList>
            <person name="Liu X."/>
            <person name="Liu S."/>
            <person name="Sun H."/>
            <person name="Zhang Y."/>
        </authorList>
    </citation>
    <scope>NUCLEOTIDE SEQUENCE [LARGE SCALE GENOMIC DNA]</scope>
    <source>
        <strain evidence="3 4">D5M38</strain>
    </source>
</reference>
<dbReference type="Proteomes" id="UP001368270">
    <property type="component" value="Unassembled WGS sequence"/>
</dbReference>
<sequence length="317" mass="31543">MKNLLKAGAAAAVLAVSTATSAFADGHGWSPEGPIKMIIAFAAGGGADTSGRLIAEEVQKATGWEIIPEQVTGKGGVNAAVALKDMPADGTSIALIVTETLGYNAAANPGAGITPADFTGLTTTAGFQMGIVSKSDTGWTSFADMIAAAKGGQDIRFGTMSPKLSDLAFLLGEAQGVDFNIVQVRGGRAVLNGVTAGDMDVGFMAGIQGKGVAAGDLVNLASALTVPLKQTPDAPTMADLGVDFTADGYFVFVAPAGLPDDAREALTNALAAATTTGGAGAMINKAFGGAQNIMGADLDALLAADYESAGALLEAVQ</sequence>
<comment type="caution">
    <text evidence="3">The sequence shown here is derived from an EMBL/GenBank/DDBJ whole genome shotgun (WGS) entry which is preliminary data.</text>
</comment>
<keyword evidence="2" id="KW-0732">Signal</keyword>
<dbReference type="Gene3D" id="3.40.190.150">
    <property type="entry name" value="Bordetella uptake gene, domain 1"/>
    <property type="match status" value="1"/>
</dbReference>
<evidence type="ECO:0000313" key="3">
    <source>
        <dbReference type="EMBL" id="MEJ5217904.1"/>
    </source>
</evidence>
<dbReference type="RefSeq" id="WP_339402860.1">
    <property type="nucleotide sequence ID" value="NZ_JBBGAZ010000002.1"/>
</dbReference>
<feature type="chain" id="PRO_5046591736" evidence="2">
    <location>
        <begin position="25"/>
        <end position="317"/>
    </location>
</feature>
<keyword evidence="4" id="KW-1185">Reference proteome</keyword>
<dbReference type="EMBL" id="JBBGAZ010000002">
    <property type="protein sequence ID" value="MEJ5217904.1"/>
    <property type="molecule type" value="Genomic_DNA"/>
</dbReference>
<name>A0ABU8QER9_9RHOB</name>
<feature type="signal peptide" evidence="2">
    <location>
        <begin position="1"/>
        <end position="24"/>
    </location>
</feature>
<comment type="similarity">
    <text evidence="1">Belongs to the UPF0065 (bug) family.</text>
</comment>
<dbReference type="Gene3D" id="3.40.190.10">
    <property type="entry name" value="Periplasmic binding protein-like II"/>
    <property type="match status" value="1"/>
</dbReference>
<dbReference type="InterPro" id="IPR005064">
    <property type="entry name" value="BUG"/>
</dbReference>